<dbReference type="InterPro" id="IPR011447">
    <property type="entry name" value="DUF1552"/>
</dbReference>
<evidence type="ECO:0000313" key="1">
    <source>
        <dbReference type="EMBL" id="RBP37620.1"/>
    </source>
</evidence>
<keyword evidence="2" id="KW-1185">Reference proteome</keyword>
<evidence type="ECO:0000313" key="2">
    <source>
        <dbReference type="Proteomes" id="UP000253426"/>
    </source>
</evidence>
<dbReference type="AlphaFoldDB" id="A0A366H678"/>
<proteinExistence type="predicted"/>
<accession>A0A366H678</accession>
<reference evidence="1 2" key="1">
    <citation type="submission" date="2018-06" db="EMBL/GenBank/DDBJ databases">
        <title>Genomic Encyclopedia of Type Strains, Phase IV (KMG-IV): sequencing the most valuable type-strain genomes for metagenomic binning, comparative biology and taxonomic classification.</title>
        <authorList>
            <person name="Goeker M."/>
        </authorList>
    </citation>
    <scope>NUCLEOTIDE SEQUENCE [LARGE SCALE GENOMIC DNA]</scope>
    <source>
        <strain evidence="1 2">DSM 25532</strain>
    </source>
</reference>
<dbReference type="Proteomes" id="UP000253426">
    <property type="component" value="Unassembled WGS sequence"/>
</dbReference>
<organism evidence="1 2">
    <name type="scientific">Roseimicrobium gellanilyticum</name>
    <dbReference type="NCBI Taxonomy" id="748857"/>
    <lineage>
        <taxon>Bacteria</taxon>
        <taxon>Pseudomonadati</taxon>
        <taxon>Verrucomicrobiota</taxon>
        <taxon>Verrucomicrobiia</taxon>
        <taxon>Verrucomicrobiales</taxon>
        <taxon>Verrucomicrobiaceae</taxon>
        <taxon>Roseimicrobium</taxon>
    </lineage>
</organism>
<dbReference type="RefSeq" id="WP_113961327.1">
    <property type="nucleotide sequence ID" value="NZ_QNRR01000013.1"/>
</dbReference>
<name>A0A366H678_9BACT</name>
<dbReference type="EMBL" id="QNRR01000013">
    <property type="protein sequence ID" value="RBP37620.1"/>
    <property type="molecule type" value="Genomic_DNA"/>
</dbReference>
<dbReference type="OrthoDB" id="9146593at2"/>
<dbReference type="Pfam" id="PF07586">
    <property type="entry name" value="HXXSHH"/>
    <property type="match status" value="1"/>
</dbReference>
<sequence length="460" mass="50733">MSNYLSQSWLIDRRHALKALGSFISLPLLECMVPRQAAAAAAITETPKRSAFIYLANGVHSLNYQITTSGKDYKFSHSLKPLEKHRQSITPISGLHHPGSLSHHHNCINVWLTGGKLGPSDKNTISVDQKMAEITAQHTRYPSLEVAITQESLAWTADGVRLPAMRRCSEIFASMFAEPKGGIAAQRRALRRKGSVLDDNLAEVRRLEKQMGKQDKGRMDQYLTSVREAEIRTRRADAWLDTPLPVISEADRQRTNRDIPDTKAGDYFRTVYDLMVLAFQTDVTRVATFSLGGEGQAISIPEIGITESRHQLSHHGGDPGYMEKLTNYDTFAIEQYSYFLTRLEETKDLSGKSLLGSTMSLFGSGMSYGHSHGNANLPLVLAGGSDLGLKHGQHLDFNKEAAGFQGYALNAAGALTSAHYQVCSRPVNTDAHMSNLLLLMAQRMGVETDKFGDSNKVIAL</sequence>
<gene>
    <name evidence="1" type="ORF">DES53_1132</name>
</gene>
<protein>
    <submittedName>
        <fullName evidence="1">Uncharacterized protein DUF1552</fullName>
    </submittedName>
</protein>
<comment type="caution">
    <text evidence="1">The sequence shown here is derived from an EMBL/GenBank/DDBJ whole genome shotgun (WGS) entry which is preliminary data.</text>
</comment>